<organism evidence="1 2">
    <name type="scientific">Maribellus luteus</name>
    <dbReference type="NCBI Taxonomy" id="2305463"/>
    <lineage>
        <taxon>Bacteria</taxon>
        <taxon>Pseudomonadati</taxon>
        <taxon>Bacteroidota</taxon>
        <taxon>Bacteroidia</taxon>
        <taxon>Marinilabiliales</taxon>
        <taxon>Prolixibacteraceae</taxon>
        <taxon>Maribellus</taxon>
    </lineage>
</organism>
<dbReference type="InterPro" id="IPR003787">
    <property type="entry name" value="Sulphur_relay_DsrE/F-like"/>
</dbReference>
<proteinExistence type="predicted"/>
<protein>
    <submittedName>
        <fullName evidence="1">Peroxiredoxin</fullName>
    </submittedName>
</protein>
<keyword evidence="2" id="KW-1185">Reference proteome</keyword>
<dbReference type="SUPFAM" id="SSF75169">
    <property type="entry name" value="DsrEFH-like"/>
    <property type="match status" value="1"/>
</dbReference>
<dbReference type="AlphaFoldDB" id="A0A399T084"/>
<reference evidence="1 2" key="1">
    <citation type="submission" date="2018-08" db="EMBL/GenBank/DDBJ databases">
        <title>Pallidiluteibacterium maritimus gen. nov., sp. nov., isolated from coastal sediment.</title>
        <authorList>
            <person name="Zhou L.Y."/>
        </authorList>
    </citation>
    <scope>NUCLEOTIDE SEQUENCE [LARGE SCALE GENOMIC DNA]</scope>
    <source>
        <strain evidence="1 2">XSD2</strain>
    </source>
</reference>
<accession>A0A399T084</accession>
<evidence type="ECO:0000313" key="2">
    <source>
        <dbReference type="Proteomes" id="UP000265926"/>
    </source>
</evidence>
<dbReference type="OrthoDB" id="9812053at2"/>
<gene>
    <name evidence="1" type="ORF">D1614_14865</name>
</gene>
<dbReference type="EMBL" id="QWGR01000008">
    <property type="protein sequence ID" value="RIJ47393.1"/>
    <property type="molecule type" value="Genomic_DNA"/>
</dbReference>
<dbReference type="Proteomes" id="UP000265926">
    <property type="component" value="Unassembled WGS sequence"/>
</dbReference>
<dbReference type="Pfam" id="PF02635">
    <property type="entry name" value="DsrE"/>
    <property type="match status" value="1"/>
</dbReference>
<evidence type="ECO:0000313" key="1">
    <source>
        <dbReference type="EMBL" id="RIJ47393.1"/>
    </source>
</evidence>
<dbReference type="RefSeq" id="WP_119438753.1">
    <property type="nucleotide sequence ID" value="NZ_QWGR01000008.1"/>
</dbReference>
<sequence>MKAKQKLVVVISRGHDDERSSVAWSIANGGINNGLDVSIFLVSSAIDWVRKGAAEKARPNPEDPTMKEMIRNVFSNGCSISVCPPCAKVRGYSEEDLVEGVKIVGSVAIHERVKEGAALLSF</sequence>
<comment type="caution">
    <text evidence="1">The sequence shown here is derived from an EMBL/GenBank/DDBJ whole genome shotgun (WGS) entry which is preliminary data.</text>
</comment>
<name>A0A399T084_9BACT</name>
<dbReference type="InterPro" id="IPR027396">
    <property type="entry name" value="DsrEFH-like"/>
</dbReference>
<dbReference type="Gene3D" id="3.40.1260.10">
    <property type="entry name" value="DsrEFH-like"/>
    <property type="match status" value="1"/>
</dbReference>